<gene>
    <name evidence="1" type="ORF">I6H47_09245</name>
</gene>
<dbReference type="RefSeq" id="WP_198498282.1">
    <property type="nucleotide sequence ID" value="NZ_CP065989.1"/>
</dbReference>
<accession>A0A7T4DIN5</accession>
<proteinExistence type="predicted"/>
<name>A0A7T4DIN5_9MICO</name>
<evidence type="ECO:0000313" key="2">
    <source>
        <dbReference type="Proteomes" id="UP000595374"/>
    </source>
</evidence>
<protein>
    <submittedName>
        <fullName evidence="1">Uncharacterized protein</fullName>
    </submittedName>
</protein>
<reference evidence="1 2" key="1">
    <citation type="submission" date="2020-12" db="EMBL/GenBank/DDBJ databases">
        <title>FDA dAtabase for Regulatory Grade micrObial Sequences (FDA-ARGOS): Supporting development and validation of Infectious Disease Dx tests.</title>
        <authorList>
            <person name="Sproer C."/>
            <person name="Gronow S."/>
            <person name="Severitt S."/>
            <person name="Schroder I."/>
            <person name="Tallon L."/>
            <person name="Sadzewicz L."/>
            <person name="Zhao X."/>
            <person name="Boylan J."/>
            <person name="Ott S."/>
            <person name="Bowen H."/>
            <person name="Vavikolanu K."/>
            <person name="Mehta A."/>
            <person name="Aluvathingal J."/>
            <person name="Nadendla S."/>
            <person name="Lowell S."/>
            <person name="Myers T."/>
            <person name="Yan Y."/>
            <person name="Sichtig H."/>
        </authorList>
    </citation>
    <scope>NUCLEOTIDE SEQUENCE [LARGE SCALE GENOMIC DNA]</scope>
    <source>
        <strain evidence="1 2">FDAARGOS_990</strain>
    </source>
</reference>
<dbReference type="Proteomes" id="UP000595374">
    <property type="component" value="Chromosome"/>
</dbReference>
<organism evidence="1 2">
    <name type="scientific">Brevibacterium casei</name>
    <dbReference type="NCBI Taxonomy" id="33889"/>
    <lineage>
        <taxon>Bacteria</taxon>
        <taxon>Bacillati</taxon>
        <taxon>Actinomycetota</taxon>
        <taxon>Actinomycetes</taxon>
        <taxon>Micrococcales</taxon>
        <taxon>Brevibacteriaceae</taxon>
        <taxon>Brevibacterium</taxon>
    </lineage>
</organism>
<evidence type="ECO:0000313" key="1">
    <source>
        <dbReference type="EMBL" id="QQB13054.1"/>
    </source>
</evidence>
<sequence length="109" mass="11692">MNDTTADLDTEVRRLRIRIIGLTPTQLVQVGESAAGTRRQTIAEALAEFSRIGSAGRPVPDIGDHSLADQVVVLIDTGIAAAKTLPPARGQEMLERLHTAAVDLRRNLA</sequence>
<dbReference type="EMBL" id="CP065989">
    <property type="protein sequence ID" value="QQB13054.1"/>
    <property type="molecule type" value="Genomic_DNA"/>
</dbReference>
<dbReference type="AlphaFoldDB" id="A0A7T4DIN5"/>